<dbReference type="PANTHER" id="PTHR21708:SF26">
    <property type="entry name" value="2-DEHYDROPANTOATE 2-REDUCTASE"/>
    <property type="match status" value="1"/>
</dbReference>
<evidence type="ECO:0000259" key="12">
    <source>
        <dbReference type="Pfam" id="PF08546"/>
    </source>
</evidence>
<dbReference type="PANTHER" id="PTHR21708">
    <property type="entry name" value="PROBABLE 2-DEHYDROPANTOATE 2-REDUCTASE"/>
    <property type="match status" value="1"/>
</dbReference>
<gene>
    <name evidence="13" type="ORF">HK26_04720</name>
</gene>
<dbReference type="InterPro" id="IPR036291">
    <property type="entry name" value="NAD(P)-bd_dom_sf"/>
</dbReference>
<dbReference type="GO" id="GO:0015940">
    <property type="term" value="P:pantothenate biosynthetic process"/>
    <property type="evidence" value="ECO:0007669"/>
    <property type="project" value="UniProtKB-UniPathway"/>
</dbReference>
<evidence type="ECO:0000256" key="10">
    <source>
        <dbReference type="RuleBase" id="RU362068"/>
    </source>
</evidence>
<dbReference type="SUPFAM" id="SSF51735">
    <property type="entry name" value="NAD(P)-binding Rossmann-fold domains"/>
    <property type="match status" value="1"/>
</dbReference>
<dbReference type="eggNOG" id="COG1893">
    <property type="taxonomic scope" value="Bacteria"/>
</dbReference>
<evidence type="ECO:0000256" key="4">
    <source>
        <dbReference type="ARBA" id="ARBA00019465"/>
    </source>
</evidence>
<dbReference type="InterPro" id="IPR003710">
    <property type="entry name" value="ApbA"/>
</dbReference>
<comment type="function">
    <text evidence="10">Catalyzes the NADPH-dependent reduction of ketopantoate into pantoic acid.</text>
</comment>
<organism evidence="13 14">
    <name type="scientific">Acetobacter okinawensis</name>
    <dbReference type="NCBI Taxonomy" id="1076594"/>
    <lineage>
        <taxon>Bacteria</taxon>
        <taxon>Pseudomonadati</taxon>
        <taxon>Pseudomonadota</taxon>
        <taxon>Alphaproteobacteria</taxon>
        <taxon>Acetobacterales</taxon>
        <taxon>Acetobacteraceae</taxon>
        <taxon>Acetobacter</taxon>
    </lineage>
</organism>
<dbReference type="Pfam" id="PF02558">
    <property type="entry name" value="ApbA"/>
    <property type="match status" value="1"/>
</dbReference>
<protein>
    <recommendedName>
        <fullName evidence="4 10">2-dehydropantoate 2-reductase</fullName>
        <ecNumber evidence="3 10">1.1.1.169</ecNumber>
    </recommendedName>
    <alternativeName>
        <fullName evidence="8 10">Ketopantoate reductase</fullName>
    </alternativeName>
</protein>
<dbReference type="EC" id="1.1.1.169" evidence="3 10"/>
<sequence>MSTHTAPGPAPARPTVALIGAGAVGLVMAGALARAGWEVRVCGARAPFARLDVTEGADTTACAVTHAHTAANVGACTLAIVAVKAHQTADVAGWIAAFNQPGRRILVAQNGLEHRARIAAYAPEASAVPAIVYFNAERLAPGHTVLRRIGAVDICLPAQADVQDVVQALQQGGLRTQTTADMTTIVWTKLLANSAANPLTALSGRTTGVLHDPALAASARQIMVEVLRVGQAEGAALTEQHVDESLAWLQSVPPQSMTSMLQDRQAGRLLEYDAITGAIVRAAERHGLDVPLNRLLLGLLRAIRPTQGAGHSGPR</sequence>
<dbReference type="InterPro" id="IPR013752">
    <property type="entry name" value="KPA_reductase"/>
</dbReference>
<dbReference type="EMBL" id="JOPJ01000002">
    <property type="protein sequence ID" value="OUJ13938.1"/>
    <property type="molecule type" value="Genomic_DNA"/>
</dbReference>
<feature type="domain" description="Ketopantoate reductase N-terminal" evidence="11">
    <location>
        <begin position="16"/>
        <end position="154"/>
    </location>
</feature>
<dbReference type="InterPro" id="IPR008927">
    <property type="entry name" value="6-PGluconate_DH-like_C_sf"/>
</dbReference>
<evidence type="ECO:0000256" key="7">
    <source>
        <dbReference type="ARBA" id="ARBA00023002"/>
    </source>
</evidence>
<dbReference type="AlphaFoldDB" id="A0A252BY94"/>
<dbReference type="Gene3D" id="1.10.1040.10">
    <property type="entry name" value="N-(1-d-carboxylethyl)-l-norvaline Dehydrogenase, domain 2"/>
    <property type="match status" value="1"/>
</dbReference>
<dbReference type="Gene3D" id="3.40.50.720">
    <property type="entry name" value="NAD(P)-binding Rossmann-like Domain"/>
    <property type="match status" value="1"/>
</dbReference>
<keyword evidence="7 10" id="KW-0560">Oxidoreductase</keyword>
<dbReference type="InterPro" id="IPR013328">
    <property type="entry name" value="6PGD_dom2"/>
</dbReference>
<dbReference type="SUPFAM" id="SSF48179">
    <property type="entry name" value="6-phosphogluconate dehydrogenase C-terminal domain-like"/>
    <property type="match status" value="1"/>
</dbReference>
<evidence type="ECO:0000256" key="8">
    <source>
        <dbReference type="ARBA" id="ARBA00032024"/>
    </source>
</evidence>
<accession>A0A252BY94</accession>
<evidence type="ECO:0000313" key="14">
    <source>
        <dbReference type="Proteomes" id="UP000194931"/>
    </source>
</evidence>
<evidence type="ECO:0000256" key="1">
    <source>
        <dbReference type="ARBA" id="ARBA00004994"/>
    </source>
</evidence>
<evidence type="ECO:0000256" key="3">
    <source>
        <dbReference type="ARBA" id="ARBA00013014"/>
    </source>
</evidence>
<dbReference type="Proteomes" id="UP000194931">
    <property type="component" value="Unassembled WGS sequence"/>
</dbReference>
<feature type="domain" description="Ketopantoate reductase C-terminal" evidence="12">
    <location>
        <begin position="181"/>
        <end position="303"/>
    </location>
</feature>
<comment type="pathway">
    <text evidence="1 10">Cofactor biosynthesis; (R)-pantothenate biosynthesis; (R)-pantoate from 3-methyl-2-oxobutanoate: step 2/2.</text>
</comment>
<evidence type="ECO:0000256" key="6">
    <source>
        <dbReference type="ARBA" id="ARBA00022857"/>
    </source>
</evidence>
<evidence type="ECO:0000313" key="13">
    <source>
        <dbReference type="EMBL" id="OUJ13938.1"/>
    </source>
</evidence>
<dbReference type="OrthoDB" id="247668at2"/>
<dbReference type="InterPro" id="IPR013332">
    <property type="entry name" value="KPR_N"/>
</dbReference>
<name>A0A252BY94_9PROT</name>
<keyword evidence="6 10" id="KW-0521">NADP</keyword>
<comment type="caution">
    <text evidence="13">The sequence shown here is derived from an EMBL/GenBank/DDBJ whole genome shotgun (WGS) entry which is preliminary data.</text>
</comment>
<reference evidence="14" key="1">
    <citation type="submission" date="2014-06" db="EMBL/GenBank/DDBJ databases">
        <authorList>
            <person name="Winans N.J."/>
            <person name="Newell P.D."/>
            <person name="Douglas A.E."/>
        </authorList>
    </citation>
    <scope>NUCLEOTIDE SEQUENCE [LARGE SCALE GENOMIC DNA]</scope>
</reference>
<evidence type="ECO:0000259" key="11">
    <source>
        <dbReference type="Pfam" id="PF02558"/>
    </source>
</evidence>
<evidence type="ECO:0000256" key="2">
    <source>
        <dbReference type="ARBA" id="ARBA00007870"/>
    </source>
</evidence>
<dbReference type="NCBIfam" id="TIGR00745">
    <property type="entry name" value="apbA_panE"/>
    <property type="match status" value="1"/>
</dbReference>
<dbReference type="RefSeq" id="WP_086638178.1">
    <property type="nucleotide sequence ID" value="NZ_JOPJ01000002.1"/>
</dbReference>
<dbReference type="Pfam" id="PF08546">
    <property type="entry name" value="ApbA_C"/>
    <property type="match status" value="1"/>
</dbReference>
<keyword evidence="5 10" id="KW-0566">Pantothenate biosynthesis</keyword>
<dbReference type="InterPro" id="IPR051402">
    <property type="entry name" value="KPR-Related"/>
</dbReference>
<evidence type="ECO:0000256" key="5">
    <source>
        <dbReference type="ARBA" id="ARBA00022655"/>
    </source>
</evidence>
<dbReference type="STRING" id="1236501.GCA_000613865_01303"/>
<keyword evidence="14" id="KW-1185">Reference proteome</keyword>
<comment type="similarity">
    <text evidence="2 10">Belongs to the ketopantoate reductase family.</text>
</comment>
<dbReference type="GO" id="GO:0008677">
    <property type="term" value="F:2-dehydropantoate 2-reductase activity"/>
    <property type="evidence" value="ECO:0007669"/>
    <property type="project" value="UniProtKB-EC"/>
</dbReference>
<dbReference type="FunFam" id="1.10.1040.10:FF:000017">
    <property type="entry name" value="2-dehydropantoate 2-reductase"/>
    <property type="match status" value="1"/>
</dbReference>
<evidence type="ECO:0000256" key="9">
    <source>
        <dbReference type="ARBA" id="ARBA00048793"/>
    </source>
</evidence>
<dbReference type="UniPathway" id="UPA00028">
    <property type="reaction ID" value="UER00004"/>
</dbReference>
<dbReference type="GO" id="GO:0005737">
    <property type="term" value="C:cytoplasm"/>
    <property type="evidence" value="ECO:0007669"/>
    <property type="project" value="TreeGrafter"/>
</dbReference>
<comment type="catalytic activity">
    <reaction evidence="9 10">
        <text>(R)-pantoate + NADP(+) = 2-dehydropantoate + NADPH + H(+)</text>
        <dbReference type="Rhea" id="RHEA:16233"/>
        <dbReference type="ChEBI" id="CHEBI:11561"/>
        <dbReference type="ChEBI" id="CHEBI:15378"/>
        <dbReference type="ChEBI" id="CHEBI:15980"/>
        <dbReference type="ChEBI" id="CHEBI:57783"/>
        <dbReference type="ChEBI" id="CHEBI:58349"/>
        <dbReference type="EC" id="1.1.1.169"/>
    </reaction>
</comment>
<proteinExistence type="inferred from homology"/>